<dbReference type="InterPro" id="IPR037160">
    <property type="entry name" value="DNA_Pol_thumb_sf"/>
</dbReference>
<sequence length="668" mass="70819">MVTRAASLIDSFHPWLSPADADLVAARAHAAEIGSEASGASGAAEAQPAAKRPRPAAASVLPTPAQTRSLVARLSGNPGLAGEVLRAGEAYQGVKVATSARVGTHVFKSDAFDSFGFRLALWPRPFRGDSLADELRTFAWATRPWHGALTARQRERVTEFVTTGRIARGDLAQASQDATARLAFRDVHGIGPSRAVELWTAGFRSASSLLALPPASLRSLGVAADSARALRFAKSAFSRHPRALIERVAATVREQAALLFPGIEVVIGGSFRRGQSTAGDVDILLFHRDGPCALVPALVARLSRPECGLLTEHLKLPGPVLCMDAHGEEREFPGLRYAGPDSLRSEWEAIPDAESAETSAGEGRAGPSLVRLPSDEQQRDAEAELANVPSRPPDLLAMATGGTAASPLLSEGELCPAVPPDSPRVASPRETARVLDPLKRQAAIAALLLAPSSGNVCAAAAAAPRTSSSSSPSTRISKQASLSRSSSTFPARHPHRQGSSCANVASTDALNGPDRSTPGFHEPQLYCGIARLPAAAGAPPSEGPSYLRIDIKSWHWSQRGTALVAFTGNNRFNRALRRYADVLGLHLSDRAMCNRVLQGERPAGDRWNDEPRVVTEEAHVFKELGLEFRQPHERLVFFVDQMHSALEEAAGLAKDSRQGGSASSNSAT</sequence>
<feature type="region of interest" description="Disordered" evidence="6">
    <location>
        <begin position="36"/>
        <end position="62"/>
    </location>
</feature>
<organism evidence="8 9">
    <name type="scientific">Cafeteria roenbergensis</name>
    <name type="common">Marine flagellate</name>
    <dbReference type="NCBI Taxonomy" id="33653"/>
    <lineage>
        <taxon>Eukaryota</taxon>
        <taxon>Sar</taxon>
        <taxon>Stramenopiles</taxon>
        <taxon>Bigyra</taxon>
        <taxon>Opalozoa</taxon>
        <taxon>Bicosoecida</taxon>
        <taxon>Cafeteriaceae</taxon>
        <taxon>Cafeteria</taxon>
    </lineage>
</organism>
<dbReference type="EC" id="2.7.7.7" evidence="5"/>
<dbReference type="PANTHER" id="PTHR11276:SF28">
    <property type="entry name" value="DNA POLYMERASE LAMBDA"/>
    <property type="match status" value="1"/>
</dbReference>
<feature type="compositionally biased region" description="Polar residues" evidence="6">
    <location>
        <begin position="497"/>
        <end position="509"/>
    </location>
</feature>
<evidence type="ECO:0000256" key="1">
    <source>
        <dbReference type="ARBA" id="ARBA00022634"/>
    </source>
</evidence>
<comment type="subcellular location">
    <subcellularLocation>
        <location evidence="5">Nucleus</location>
    </subcellularLocation>
</comment>
<feature type="compositionally biased region" description="Polar residues" evidence="6">
    <location>
        <begin position="476"/>
        <end position="489"/>
    </location>
</feature>
<comment type="caution">
    <text evidence="8">The sequence shown here is derived from an EMBL/GenBank/DDBJ whole genome shotgun (WGS) entry which is preliminary data.</text>
</comment>
<feature type="region of interest" description="Disordered" evidence="6">
    <location>
        <begin position="462"/>
        <end position="517"/>
    </location>
</feature>
<dbReference type="Pfam" id="PF14792">
    <property type="entry name" value="DNA_pol_B_palm"/>
    <property type="match status" value="1"/>
</dbReference>
<evidence type="ECO:0000313" key="9">
    <source>
        <dbReference type="Proteomes" id="UP000325113"/>
    </source>
</evidence>
<keyword evidence="5" id="KW-0239">DNA-directed DNA polymerase</keyword>
<keyword evidence="2 5" id="KW-0808">Transferase</keyword>
<dbReference type="InterPro" id="IPR029398">
    <property type="entry name" value="PolB_thumb"/>
</dbReference>
<keyword evidence="3 5" id="KW-0548">Nucleotidyltransferase</keyword>
<keyword evidence="1" id="KW-0237">DNA synthesis</keyword>
<feature type="compositionally biased region" description="Low complexity" evidence="6">
    <location>
        <begin position="462"/>
        <end position="475"/>
    </location>
</feature>
<accession>A0A5A8DI91</accession>
<feature type="compositionally biased region" description="Low complexity" evidence="6">
    <location>
        <begin position="36"/>
        <end position="58"/>
    </location>
</feature>
<dbReference type="InterPro" id="IPR028207">
    <property type="entry name" value="DNA_pol_B_palm_palm"/>
</dbReference>
<protein>
    <recommendedName>
        <fullName evidence="5">DNA polymerase</fullName>
        <ecNumber evidence="5">2.7.7.7</ecNumber>
    </recommendedName>
</protein>
<name>A0A5A8DI91_CAFRO</name>
<evidence type="ECO:0000256" key="5">
    <source>
        <dbReference type="RuleBase" id="RU366014"/>
    </source>
</evidence>
<dbReference type="GO" id="GO:0005634">
    <property type="term" value="C:nucleus"/>
    <property type="evidence" value="ECO:0007669"/>
    <property type="project" value="UniProtKB-SubCell"/>
</dbReference>
<keyword evidence="5" id="KW-0539">Nucleus</keyword>
<dbReference type="Proteomes" id="UP000325113">
    <property type="component" value="Unassembled WGS sequence"/>
</dbReference>
<dbReference type="Pfam" id="PF14791">
    <property type="entry name" value="DNA_pol_B_thumb"/>
    <property type="match status" value="1"/>
</dbReference>
<keyword evidence="5" id="KW-0227">DNA damage</keyword>
<evidence type="ECO:0000256" key="4">
    <source>
        <dbReference type="ARBA" id="ARBA00022705"/>
    </source>
</evidence>
<dbReference type="GO" id="GO:0006303">
    <property type="term" value="P:double-strand break repair via nonhomologous end joining"/>
    <property type="evidence" value="ECO:0007669"/>
    <property type="project" value="TreeGrafter"/>
</dbReference>
<dbReference type="Gene3D" id="3.30.460.10">
    <property type="entry name" value="Beta Polymerase, domain 2"/>
    <property type="match status" value="1"/>
</dbReference>
<dbReference type="SMART" id="SM00483">
    <property type="entry name" value="POLXc"/>
    <property type="match status" value="1"/>
</dbReference>
<evidence type="ECO:0000256" key="3">
    <source>
        <dbReference type="ARBA" id="ARBA00022695"/>
    </source>
</evidence>
<proteinExistence type="inferred from homology"/>
<keyword evidence="5" id="KW-0234">DNA repair</keyword>
<evidence type="ECO:0000256" key="2">
    <source>
        <dbReference type="ARBA" id="ARBA00022679"/>
    </source>
</evidence>
<feature type="domain" description="DNA-directed DNA polymerase X" evidence="7">
    <location>
        <begin position="89"/>
        <end position="635"/>
    </location>
</feature>
<dbReference type="GO" id="GO:0003677">
    <property type="term" value="F:DNA binding"/>
    <property type="evidence" value="ECO:0007669"/>
    <property type="project" value="UniProtKB-UniRule"/>
</dbReference>
<evidence type="ECO:0000313" key="8">
    <source>
        <dbReference type="EMBL" id="KAA0165096.1"/>
    </source>
</evidence>
<dbReference type="SUPFAM" id="SSF81301">
    <property type="entry name" value="Nucleotidyltransferase"/>
    <property type="match status" value="2"/>
</dbReference>
<dbReference type="PRINTS" id="PR00870">
    <property type="entry name" value="DNAPOLXBETA"/>
</dbReference>
<comment type="function">
    <text evidence="5">DNA polymerase that functions in several pathways of DNA repair. Involved in base excision repair (BER) responsible for repair of lesions that give rise to abasic (AP) sites in DNA. Also contributes to DNA double-strand break repair by non-homologous end joining and homologous recombination. Has both template-dependent and template-independent (terminal transferase) DNA polymerase activities. Has also a 5'-deoxyribose-5-phosphate lyase (dRP lyase) activity.</text>
</comment>
<keyword evidence="4" id="KW-0235">DNA replication</keyword>
<dbReference type="PRINTS" id="PR00869">
    <property type="entry name" value="DNAPOLX"/>
</dbReference>
<dbReference type="EMBL" id="VLTM01000014">
    <property type="protein sequence ID" value="KAA0165096.1"/>
    <property type="molecule type" value="Genomic_DNA"/>
</dbReference>
<dbReference type="PANTHER" id="PTHR11276">
    <property type="entry name" value="DNA POLYMERASE TYPE-X FAMILY MEMBER"/>
    <property type="match status" value="1"/>
</dbReference>
<dbReference type="GO" id="GO:0046872">
    <property type="term" value="F:metal ion binding"/>
    <property type="evidence" value="ECO:0007669"/>
    <property type="project" value="UniProtKB-UniRule"/>
</dbReference>
<comment type="catalytic activity">
    <reaction evidence="5">
        <text>DNA(n) + a 2'-deoxyribonucleoside 5'-triphosphate = DNA(n+1) + diphosphate</text>
        <dbReference type="Rhea" id="RHEA:22508"/>
        <dbReference type="Rhea" id="RHEA-COMP:17339"/>
        <dbReference type="Rhea" id="RHEA-COMP:17340"/>
        <dbReference type="ChEBI" id="CHEBI:33019"/>
        <dbReference type="ChEBI" id="CHEBI:61560"/>
        <dbReference type="ChEBI" id="CHEBI:173112"/>
        <dbReference type="EC" id="2.7.7.7"/>
    </reaction>
</comment>
<dbReference type="AlphaFoldDB" id="A0A5A8DI91"/>
<gene>
    <name evidence="8" type="ORF">FNF31_02109</name>
</gene>
<dbReference type="InterPro" id="IPR043519">
    <property type="entry name" value="NT_sf"/>
</dbReference>
<dbReference type="Gene3D" id="3.30.210.10">
    <property type="entry name" value="DNA polymerase, thumb domain"/>
    <property type="match status" value="1"/>
</dbReference>
<dbReference type="GO" id="GO:0003887">
    <property type="term" value="F:DNA-directed DNA polymerase activity"/>
    <property type="evidence" value="ECO:0007669"/>
    <property type="project" value="UniProtKB-UniRule"/>
</dbReference>
<dbReference type="InterPro" id="IPR002008">
    <property type="entry name" value="DNA_pol_X_beta-like"/>
</dbReference>
<comment type="similarity">
    <text evidence="5">Belongs to the DNA polymerase type-X family.</text>
</comment>
<evidence type="ECO:0000259" key="7">
    <source>
        <dbReference type="SMART" id="SM00483"/>
    </source>
</evidence>
<reference evidence="8 9" key="1">
    <citation type="submission" date="2019-07" db="EMBL/GenBank/DDBJ databases">
        <title>Genomes of Cafeteria roenbergensis.</title>
        <authorList>
            <person name="Fischer M.G."/>
            <person name="Hackl T."/>
            <person name="Roman M."/>
        </authorList>
    </citation>
    <scope>NUCLEOTIDE SEQUENCE [LARGE SCALE GENOMIC DNA]</scope>
    <source>
        <strain evidence="8 9">Cflag</strain>
    </source>
</reference>
<dbReference type="InterPro" id="IPR022312">
    <property type="entry name" value="DNA_pol_X"/>
</dbReference>
<evidence type="ECO:0000256" key="6">
    <source>
        <dbReference type="SAM" id="MobiDB-lite"/>
    </source>
</evidence>
<dbReference type="InterPro" id="IPR002054">
    <property type="entry name" value="DNA-dir_DNA_pol_X"/>
</dbReference>